<feature type="domain" description="Fucolectin tachylectin-4 pentraxin-1" evidence="5">
    <location>
        <begin position="750"/>
        <end position="890"/>
    </location>
</feature>
<dbReference type="SUPFAM" id="SSF49785">
    <property type="entry name" value="Galactose-binding domain-like"/>
    <property type="match status" value="1"/>
</dbReference>
<proteinExistence type="predicted"/>
<dbReference type="Gene3D" id="2.160.20.10">
    <property type="entry name" value="Single-stranded right-handed beta-helix, Pectin lyase-like"/>
    <property type="match status" value="2"/>
</dbReference>
<keyword evidence="3" id="KW-1015">Disulfide bond</keyword>
<evidence type="ECO:0000256" key="1">
    <source>
        <dbReference type="ARBA" id="ARBA00022723"/>
    </source>
</evidence>
<comment type="caution">
    <text evidence="6">The sequence shown here is derived from an EMBL/GenBank/DDBJ whole genome shotgun (WGS) entry which is preliminary data.</text>
</comment>
<protein>
    <recommendedName>
        <fullName evidence="5">Fucolectin tachylectin-4 pentraxin-1 domain-containing protein</fullName>
    </recommendedName>
</protein>
<dbReference type="Gene3D" id="2.60.120.260">
    <property type="entry name" value="Galactose-binding domain-like"/>
    <property type="match status" value="1"/>
</dbReference>
<evidence type="ECO:0000313" key="6">
    <source>
        <dbReference type="EMBL" id="GAA4640531.1"/>
    </source>
</evidence>
<dbReference type="PANTHER" id="PTHR36453">
    <property type="entry name" value="SECRETED PROTEIN-RELATED"/>
    <property type="match status" value="1"/>
</dbReference>
<dbReference type="InterPro" id="IPR006626">
    <property type="entry name" value="PbH1"/>
</dbReference>
<dbReference type="Pfam" id="PF22633">
    <property type="entry name" value="F5_F8_type_C_2"/>
    <property type="match status" value="1"/>
</dbReference>
<evidence type="ECO:0000259" key="5">
    <source>
        <dbReference type="SMART" id="SM00607"/>
    </source>
</evidence>
<evidence type="ECO:0000256" key="3">
    <source>
        <dbReference type="ARBA" id="ARBA00023157"/>
    </source>
</evidence>
<dbReference type="Gene3D" id="2.60.40.10">
    <property type="entry name" value="Immunoglobulins"/>
    <property type="match status" value="1"/>
</dbReference>
<dbReference type="SUPFAM" id="SSF51126">
    <property type="entry name" value="Pectin lyase-like"/>
    <property type="match status" value="1"/>
</dbReference>
<dbReference type="InterPro" id="IPR012334">
    <property type="entry name" value="Pectin_lyas_fold"/>
</dbReference>
<sequence length="892" mass="93685">MSVRLAAALAVTLLTGALGTVTTSSAAAAPARVLLYAAPGGSGQACTRARPCSVTGAQERERQVLGTAKGAGKDVVVRLADGTYRLTTPLRFGPADSGRDGHRVIWTAAPGAHPVLSGATRVRGWRPADPAKHVWSAPVPADLETRQIYVDGREAPIAQTTPAEQGVTFAAADGGYTTSPDWAAKLQDQIGAAAMARVEFVYTAGNGDWTQSRCRVGPVSGATVQMQQPCWRNITARPVFTQASGSLPNMKPGTAPTRMENAYPFLHPGQWYLDAERHVLNYVPLPGQDVARLDVEAPRLTSLVTGAGTLDQPVHDITFTGLRFAYATWNEPSSAAGFADVQDNLRLTGDDPAHPQGTCTFGNPPGTCPFGSLTREPGSVQWHAAHDVTFERNTFTGLGAAGLVFEYGSRHNTVEGNVFSGIAGNGVILGDTIDPHPADVGADDREINEYNTIDDNLIEHVGTDYPSAAAITLFFGRHTSVTHNDIRDVPYTGISAGVIQGHVDNVDHPDNSTNVNSDNTISGNLIHGFMQVLSDGGAIYVEGHQGQTVRATDGSVDRAASVAHGLHAQGNVAYDQANVNFTWYDDAGAEWIHWDGNVEWNGKLSQGGCQTTGHFDVTGNYSAQPIGQYHCNPPGGTDVTYTDNATLPLRPMATDLPAGTVGAAGLQAGFRDLVTGRPPLVRYAQAEGRTVFVAGDGFTAGTRVSFAGRPAGGVRVLSPAFLVATAPSGAPLTAVTVTTRAGTASGAVPPPNVALGKQVTQSSTVSANYPASYAVDDDLNDYAGTKTEAQPWWQVDTGASSPIERIAVYNRADCCAAGLADYYVFVSDTPFVSTSLSDTLAQPGVWSHHETAQAGRPTTIDVGRTGRYVRVQLAGTGQLALAEVQVLTAPGR</sequence>
<evidence type="ECO:0000256" key="4">
    <source>
        <dbReference type="SAM" id="SignalP"/>
    </source>
</evidence>
<keyword evidence="7" id="KW-1185">Reference proteome</keyword>
<feature type="chain" id="PRO_5046141518" description="Fucolectin tachylectin-4 pentraxin-1 domain-containing protein" evidence="4">
    <location>
        <begin position="29"/>
        <end position="892"/>
    </location>
</feature>
<organism evidence="6 7">
    <name type="scientific">Actinoallomurus vinaceus</name>
    <dbReference type="NCBI Taxonomy" id="1080074"/>
    <lineage>
        <taxon>Bacteria</taxon>
        <taxon>Bacillati</taxon>
        <taxon>Actinomycetota</taxon>
        <taxon>Actinomycetes</taxon>
        <taxon>Streptosporangiales</taxon>
        <taxon>Thermomonosporaceae</taxon>
        <taxon>Actinoallomurus</taxon>
    </lineage>
</organism>
<dbReference type="PANTHER" id="PTHR36453:SF1">
    <property type="entry name" value="RIGHT HANDED BETA HELIX DOMAIN-CONTAINING PROTEIN"/>
    <property type="match status" value="1"/>
</dbReference>
<reference evidence="7" key="1">
    <citation type="journal article" date="2019" name="Int. J. Syst. Evol. Microbiol.">
        <title>The Global Catalogue of Microorganisms (GCM) 10K type strain sequencing project: providing services to taxonomists for standard genome sequencing and annotation.</title>
        <authorList>
            <consortium name="The Broad Institute Genomics Platform"/>
            <consortium name="The Broad Institute Genome Sequencing Center for Infectious Disease"/>
            <person name="Wu L."/>
            <person name="Ma J."/>
        </authorList>
    </citation>
    <scope>NUCLEOTIDE SEQUENCE [LARGE SCALE GENOMIC DNA]</scope>
    <source>
        <strain evidence="7">JCM 17939</strain>
    </source>
</reference>
<evidence type="ECO:0000313" key="7">
    <source>
        <dbReference type="Proteomes" id="UP001501442"/>
    </source>
</evidence>
<keyword evidence="1" id="KW-0479">Metal-binding</keyword>
<dbReference type="RefSeq" id="WP_345444325.1">
    <property type="nucleotide sequence ID" value="NZ_BAABHK010000033.1"/>
</dbReference>
<dbReference type="EMBL" id="BAABHK010000033">
    <property type="protein sequence ID" value="GAA4640531.1"/>
    <property type="molecule type" value="Genomic_DNA"/>
</dbReference>
<dbReference type="InterPro" id="IPR008979">
    <property type="entry name" value="Galactose-bd-like_sf"/>
</dbReference>
<dbReference type="InterPro" id="IPR006585">
    <property type="entry name" value="FTP1"/>
</dbReference>
<dbReference type="SMART" id="SM00607">
    <property type="entry name" value="FTP"/>
    <property type="match status" value="1"/>
</dbReference>
<dbReference type="InterPro" id="IPR014756">
    <property type="entry name" value="Ig_E-set"/>
</dbReference>
<dbReference type="InterPro" id="IPR011050">
    <property type="entry name" value="Pectin_lyase_fold/virulence"/>
</dbReference>
<dbReference type="InterPro" id="IPR013783">
    <property type="entry name" value="Ig-like_fold"/>
</dbReference>
<name>A0ABP8UWT0_9ACTN</name>
<feature type="signal peptide" evidence="4">
    <location>
        <begin position="1"/>
        <end position="28"/>
    </location>
</feature>
<dbReference type="SMART" id="SM00710">
    <property type="entry name" value="PbH1"/>
    <property type="match status" value="6"/>
</dbReference>
<dbReference type="Proteomes" id="UP001501442">
    <property type="component" value="Unassembled WGS sequence"/>
</dbReference>
<gene>
    <name evidence="6" type="ORF">GCM10023196_106440</name>
</gene>
<dbReference type="SUPFAM" id="SSF81296">
    <property type="entry name" value="E set domains"/>
    <property type="match status" value="1"/>
</dbReference>
<accession>A0ABP8UWT0</accession>
<keyword evidence="4" id="KW-0732">Signal</keyword>
<evidence type="ECO:0000256" key="2">
    <source>
        <dbReference type="ARBA" id="ARBA00022837"/>
    </source>
</evidence>
<keyword evidence="2" id="KW-0106">Calcium</keyword>